<keyword evidence="5" id="KW-1185">Reference proteome</keyword>
<evidence type="ECO:0000313" key="2">
    <source>
        <dbReference type="EMBL" id="STQ86230.1"/>
    </source>
</evidence>
<feature type="transmembrane region" description="Helical" evidence="1">
    <location>
        <begin position="382"/>
        <end position="403"/>
    </location>
</feature>
<dbReference type="RefSeq" id="WP_034559298.1">
    <property type="nucleotide sequence ID" value="NZ_FZML01000010.1"/>
</dbReference>
<accession>A0A099TY95</accession>
<feature type="transmembrane region" description="Helical" evidence="1">
    <location>
        <begin position="430"/>
        <end position="452"/>
    </location>
</feature>
<dbReference type="EMBL" id="JRPD02000001">
    <property type="protein sequence ID" value="TLE01615.1"/>
    <property type="molecule type" value="Genomic_DNA"/>
</dbReference>
<dbReference type="NCBIfam" id="TIGR00366">
    <property type="entry name" value="TIGR00366 family protein"/>
    <property type="match status" value="1"/>
</dbReference>
<keyword evidence="1" id="KW-0812">Transmembrane</keyword>
<organism evidence="2 5">
    <name type="scientific">Helicobacter muridarum</name>
    <dbReference type="NCBI Taxonomy" id="216"/>
    <lineage>
        <taxon>Bacteria</taxon>
        <taxon>Pseudomonadati</taxon>
        <taxon>Campylobacterota</taxon>
        <taxon>Epsilonproteobacteria</taxon>
        <taxon>Campylobacterales</taxon>
        <taxon>Helicobacteraceae</taxon>
        <taxon>Helicobacter</taxon>
    </lineage>
</organism>
<gene>
    <name evidence="2" type="primary">atoE_2</name>
    <name evidence="3" type="ORF">LS73_000270</name>
    <name evidence="2" type="ORF">NCTC12714_01034</name>
</gene>
<feature type="transmembrane region" description="Helical" evidence="1">
    <location>
        <begin position="313"/>
        <end position="333"/>
    </location>
</feature>
<reference evidence="3 4" key="1">
    <citation type="journal article" date="2014" name="Genome Announc.">
        <title>Draft genome sequences of eight enterohepatic helicobacter species isolated from both laboratory and wild rodents.</title>
        <authorList>
            <person name="Sheh A."/>
            <person name="Shen Z."/>
            <person name="Fox J.G."/>
        </authorList>
    </citation>
    <scope>NUCLEOTIDE SEQUENCE [LARGE SCALE GENOMIC DNA]</scope>
    <source>
        <strain evidence="3 4">ST1</strain>
    </source>
</reference>
<sequence length="453" mass="48964">MFLLRRFTHACVVLASRCLPDSFVIVAILTIFVFFIAMFSTQQSALDMMNHWGNGAWSLLGFSMQMALVLVLGQALASAKVISKFLKYLASIPKSYFSAIIMVAILSMVANWINWGFGLVISAIFAKEIAKSVKGIDYRLLIATAYSGFVVWHGGLSGSIPLTLANGGETLSKTTSGVITEAIPVSMTIFSSYNLIICAVILVCLPALLAFIHPSKQDIIEIDKKLLDEKEEVEVISHKNDHTLAEYLDRHFLISLLIGGFGFIYIISYFAKGGVLNLNIINMIFLFVGILLHRTPISYIRAINKATKSAAGILLQFPFYAGIMGMMMGVSSNGESFAGLLSSMFASIATKETFPLLTFISAGIVNIFVPSGGGQWAVQAPIMMPAGLSLGVDPSVVAMAIAWGDAWTNMIQPFWALPALAIAGLGAKDIMGYCVVTLIFVAIVVCVGFLFLK</sequence>
<dbReference type="OrthoDB" id="9342495at2"/>
<evidence type="ECO:0000313" key="5">
    <source>
        <dbReference type="Proteomes" id="UP000255139"/>
    </source>
</evidence>
<evidence type="ECO:0000313" key="3">
    <source>
        <dbReference type="EMBL" id="TLE01615.1"/>
    </source>
</evidence>
<dbReference type="AlphaFoldDB" id="A0A099TY95"/>
<evidence type="ECO:0000313" key="4">
    <source>
        <dbReference type="Proteomes" id="UP000029922"/>
    </source>
</evidence>
<dbReference type="InterPro" id="IPR006160">
    <property type="entry name" value="SCFA_transpt_AtoE"/>
</dbReference>
<feature type="transmembrane region" description="Helical" evidence="1">
    <location>
        <begin position="353"/>
        <end position="370"/>
    </location>
</feature>
<dbReference type="Proteomes" id="UP000029922">
    <property type="component" value="Unassembled WGS sequence"/>
</dbReference>
<protein>
    <submittedName>
        <fullName evidence="2">Short-chain fatty acid transport protein, scFAT family membrane protein</fullName>
    </submittedName>
    <submittedName>
        <fullName evidence="3">TIGR00366 family protein</fullName>
    </submittedName>
</protein>
<name>A0A099TY95_9HELI</name>
<feature type="transmembrane region" description="Helical" evidence="1">
    <location>
        <begin position="52"/>
        <end position="76"/>
    </location>
</feature>
<feature type="transmembrane region" description="Helical" evidence="1">
    <location>
        <begin position="193"/>
        <end position="212"/>
    </location>
</feature>
<proteinExistence type="predicted"/>
<dbReference type="Proteomes" id="UP000255139">
    <property type="component" value="Unassembled WGS sequence"/>
</dbReference>
<feature type="transmembrane region" description="Helical" evidence="1">
    <location>
        <begin position="22"/>
        <end position="40"/>
    </location>
</feature>
<dbReference type="STRING" id="216.LS73_09130"/>
<dbReference type="Pfam" id="PF02667">
    <property type="entry name" value="SCFA_trans"/>
    <property type="match status" value="1"/>
</dbReference>
<reference evidence="2 5" key="2">
    <citation type="submission" date="2018-06" db="EMBL/GenBank/DDBJ databases">
        <authorList>
            <consortium name="Pathogen Informatics"/>
            <person name="Doyle S."/>
        </authorList>
    </citation>
    <scope>NUCLEOTIDE SEQUENCE [LARGE SCALE GENOMIC DNA]</scope>
    <source>
        <strain evidence="2 5">NCTC12714</strain>
    </source>
</reference>
<keyword evidence="1" id="KW-0472">Membrane</keyword>
<feature type="transmembrane region" description="Helical" evidence="1">
    <location>
        <begin position="138"/>
        <end position="156"/>
    </location>
</feature>
<evidence type="ECO:0000256" key="1">
    <source>
        <dbReference type="SAM" id="Phobius"/>
    </source>
</evidence>
<keyword evidence="1" id="KW-1133">Transmembrane helix</keyword>
<dbReference type="PANTHER" id="PTHR41983:SF2">
    <property type="entry name" value="SHORT-CHAIN FATTY ACID TRANSPORTER-RELATED"/>
    <property type="match status" value="1"/>
</dbReference>
<dbReference type="InterPro" id="IPR006161">
    <property type="entry name" value="CHP00366"/>
</dbReference>
<dbReference type="PANTHER" id="PTHR41983">
    <property type="entry name" value="SHORT-CHAIN FATTY ACID TRANSPORTER-RELATED"/>
    <property type="match status" value="1"/>
</dbReference>
<feature type="transmembrane region" description="Helical" evidence="1">
    <location>
        <begin position="276"/>
        <end position="292"/>
    </location>
</feature>
<dbReference type="GO" id="GO:0005886">
    <property type="term" value="C:plasma membrane"/>
    <property type="evidence" value="ECO:0007669"/>
    <property type="project" value="TreeGrafter"/>
</dbReference>
<feature type="transmembrane region" description="Helical" evidence="1">
    <location>
        <begin position="252"/>
        <end position="270"/>
    </location>
</feature>
<dbReference type="EMBL" id="UGJE01000002">
    <property type="protein sequence ID" value="STQ86230.1"/>
    <property type="molecule type" value="Genomic_DNA"/>
</dbReference>
<feature type="transmembrane region" description="Helical" evidence="1">
    <location>
        <begin position="96"/>
        <end position="126"/>
    </location>
</feature>